<dbReference type="AlphaFoldDB" id="A0A1I5ABM1"/>
<dbReference type="Proteomes" id="UP000199153">
    <property type="component" value="Unassembled WGS sequence"/>
</dbReference>
<accession>A0A1I5ABM1</accession>
<dbReference type="STRING" id="287099.SAMN05660413_01788"/>
<name>A0A1I5ABM1_9FLAO</name>
<organism evidence="1 2">
    <name type="scientific">Salegentibacter flavus</name>
    <dbReference type="NCBI Taxonomy" id="287099"/>
    <lineage>
        <taxon>Bacteria</taxon>
        <taxon>Pseudomonadati</taxon>
        <taxon>Bacteroidota</taxon>
        <taxon>Flavobacteriia</taxon>
        <taxon>Flavobacteriales</taxon>
        <taxon>Flavobacteriaceae</taxon>
        <taxon>Salegentibacter</taxon>
    </lineage>
</organism>
<evidence type="ECO:0000313" key="2">
    <source>
        <dbReference type="Proteomes" id="UP000199153"/>
    </source>
</evidence>
<proteinExistence type="predicted"/>
<reference evidence="1 2" key="1">
    <citation type="submission" date="2016-10" db="EMBL/GenBank/DDBJ databases">
        <authorList>
            <person name="de Groot N.N."/>
        </authorList>
    </citation>
    <scope>NUCLEOTIDE SEQUENCE [LARGE SCALE GENOMIC DNA]</scope>
    <source>
        <strain evidence="1 2">DSM 17794</strain>
    </source>
</reference>
<dbReference type="OrthoDB" id="1440507at2"/>
<dbReference type="EMBL" id="FOVL01000009">
    <property type="protein sequence ID" value="SFN59589.1"/>
    <property type="molecule type" value="Genomic_DNA"/>
</dbReference>
<keyword evidence="2" id="KW-1185">Reference proteome</keyword>
<sequence length="163" mass="18384">MKNHLKILGLLVITVALFSFLNKEDKSELPSKTITHEAAKEMQDRYVETRYEIITSQLGPDTREFYWSLEDLEQYLAYVKKESQKQGVKNPGIRIYLGAYGEEKGGKTTLFFSPTKDVISAENKGEAPLNNYDILPMNTGSGLWPPGSYDPGNPYGEEEIALN</sequence>
<dbReference type="RefSeq" id="WP_093408518.1">
    <property type="nucleotide sequence ID" value="NZ_FOVL01000009.1"/>
</dbReference>
<protein>
    <submittedName>
        <fullName evidence="1">Uncharacterized protein</fullName>
    </submittedName>
</protein>
<gene>
    <name evidence="1" type="ORF">SAMN05660413_01788</name>
</gene>
<evidence type="ECO:0000313" key="1">
    <source>
        <dbReference type="EMBL" id="SFN59589.1"/>
    </source>
</evidence>